<sequence>TVEGGSVVVGGRCVVIKVTLVTVGRGAVVVWVVVLVAPLLSSARREATIAAAGADEAIEEDVDNVDDIVLLEGTTVPAIVVCVERLTEGSAEVTWSLSMVVVSVSVIVMKGAEPNTMFGETLMVGGCATAKYPCVDGASKPIGTDLYKPITV</sequence>
<organism evidence="2 3">
    <name type="scientific">Cryomyces antarcticus</name>
    <dbReference type="NCBI Taxonomy" id="329879"/>
    <lineage>
        <taxon>Eukaryota</taxon>
        <taxon>Fungi</taxon>
        <taxon>Dikarya</taxon>
        <taxon>Ascomycota</taxon>
        <taxon>Pezizomycotina</taxon>
        <taxon>Dothideomycetes</taxon>
        <taxon>Dothideomycetes incertae sedis</taxon>
        <taxon>Cryomyces</taxon>
    </lineage>
</organism>
<protein>
    <submittedName>
        <fullName evidence="2">Uncharacterized protein</fullName>
    </submittedName>
</protein>
<feature type="transmembrane region" description="Helical" evidence="1">
    <location>
        <begin position="20"/>
        <end position="40"/>
    </location>
</feature>
<evidence type="ECO:0000256" key="1">
    <source>
        <dbReference type="SAM" id="Phobius"/>
    </source>
</evidence>
<evidence type="ECO:0000313" key="2">
    <source>
        <dbReference type="EMBL" id="KAK5239260.1"/>
    </source>
</evidence>
<gene>
    <name evidence="2" type="ORF">LTR16_012112</name>
</gene>
<comment type="caution">
    <text evidence="2">The sequence shown here is derived from an EMBL/GenBank/DDBJ whole genome shotgun (WGS) entry which is preliminary data.</text>
</comment>
<evidence type="ECO:0000313" key="3">
    <source>
        <dbReference type="Proteomes" id="UP001357485"/>
    </source>
</evidence>
<dbReference type="Proteomes" id="UP001357485">
    <property type="component" value="Unassembled WGS sequence"/>
</dbReference>
<keyword evidence="3" id="KW-1185">Reference proteome</keyword>
<keyword evidence="1" id="KW-0812">Transmembrane</keyword>
<keyword evidence="1" id="KW-1133">Transmembrane helix</keyword>
<dbReference type="EMBL" id="JAVRRA010012274">
    <property type="protein sequence ID" value="KAK5239260.1"/>
    <property type="molecule type" value="Genomic_DNA"/>
</dbReference>
<feature type="non-terminal residue" evidence="2">
    <location>
        <position position="1"/>
    </location>
</feature>
<reference evidence="2 3" key="1">
    <citation type="submission" date="2023-08" db="EMBL/GenBank/DDBJ databases">
        <title>Black Yeasts Isolated from many extreme environments.</title>
        <authorList>
            <person name="Coleine C."/>
            <person name="Stajich J.E."/>
            <person name="Selbmann L."/>
        </authorList>
    </citation>
    <scope>NUCLEOTIDE SEQUENCE [LARGE SCALE GENOMIC DNA]</scope>
    <source>
        <strain evidence="2 3">CCFEE 536</strain>
    </source>
</reference>
<keyword evidence="1" id="KW-0472">Membrane</keyword>
<accession>A0ABR0LS11</accession>
<proteinExistence type="predicted"/>
<name>A0ABR0LS11_9PEZI</name>